<dbReference type="InterPro" id="IPR049531">
    <property type="entry name" value="AFP_rpt"/>
</dbReference>
<dbReference type="SMART" id="SM00112">
    <property type="entry name" value="CA"/>
    <property type="match status" value="2"/>
</dbReference>
<reference evidence="6 7" key="3">
    <citation type="submission" date="2019-09" db="EMBL/GenBank/DDBJ databases">
        <title>Taxonomic note: a critical rebuttal of the proposed division of the genus Arcobacter into six genera, emended descriptions of Arcobacter anaerophilus and the genus Arcobacter, and an assessment of genus-level boundaries for Epsilonproteobacteria using in silico genomic comparator tools.</title>
        <authorList>
            <person name="On S.L.W."/>
            <person name="Miller W.G."/>
            <person name="Biggs P."/>
            <person name="Cornelius A."/>
            <person name="Vandamme P."/>
        </authorList>
    </citation>
    <scope>NUCLEOTIDE SEQUENCE [LARGE SCALE GENOMIC DNA]</scope>
    <source>
        <strain evidence="6 7">LMG 26638</strain>
    </source>
</reference>
<sequence>MAIARISDIRGLVSIDNGISEEILKNKDVISEHGGLLTITEFATIIFDDGRVVEVTGPVTFNLDSSFFNEITFEDSITQISDFASLDYINNEFDESLIQEEYQDSTLSQNNLAINLQTEQLDTQLNNQDTEITEVNPDITQTQSTIDFVEDVIEDIVPLDENQDNEVSLDPSVSDTNDALTEFTMSNVNDFTEGSAAQGQTVATVETAPVDPDGGAITYTISDTTNYAIDPTTGEVTLTAAGAELANADSGADLPAFNVTATSAGDLISTATVENLDPSVSDTNDALTEFTMSNVNDFTEGSAAQGQTVATVETAPVDPDGGAITYTISDTTNYAIDPTTGEVTLTAAGAELANADSGADLPAFNVTATSAGDLISTATVENLDPSVSDTNDALTEFTMSDVASFNEGEAAEGQTVATVETAPVDPDGGAITYTISDTTNYAIDPTTGEVTLTAAGAELANADSGADLPAFNVTATSAGDLISTATVENLDPSVSDTNDALTEFTMSNVNDFTEGSAAQGQTVATVETAPVDPDGGAITYTISDTTNYAIDPTTGEVTLTAAGAELANADSGADLPAFNVTATSAGDLISTATVENLDPSVSDTNDALTEFTMSDVASFNEGEAAEGQTVATVETAPVDPDGGAITYTISDTTNYAIDPTTGEVTLTAAGAELANADSGADLPAFNVTATSAGDLISTATVENLDPSVSDTNDALTEFTMSDVASFNEGEAAEGQTVATVETAPVDPDGGAITYTISDTTNYAIDPTTGEVTLTAAGADLANADSGADLPAFNVTATSAGDLSSTATVEKLDPSVSDTNDALTEFTMSDVNDFTEGSAAQGQTVATVETAPVDPDGGAITYTISDTTNYAIDPTTGEVTLTAAGAELANADSGADLPAFNVTATSAGDLISTATVENLDPSVSDTNDALTEFTMSDVASFNEGEAAEGQTVATVETAPVDPDGGAITYTISDTTNYAIDPTTGEVTLTAAGAELANADSGADLPAFNVTATSAGDLISTATVEKLDPSVSDTNDALTEFTMSNVNDFTEGSAAQGQTVATVETAPVDPDGGAITYTISDTTNYAIDPTTGEVTLTAAGAELANADSGADLPAFNVTATSAGDLISTATVENLDPSVSDTNDALTEFTMSNVNDFTEGSAAQGQTVATVETAPVDPDGGAITYTISDTTNYAIDPTTGEVTLTAAGAELANADSGADLPAFNVTATSAGDLISTATVENLDPSVSDTNDALTEFTMSNVNDFTEGSAAQGQTVATVETAPVDPDGGAITYTISDTTNYAIDPTTGEVTLTAAGAELANADSGADLPAFNVTATSAGDLISTATVENLDPSVSDTNDALTEFTMSNVNDFTEGSAAQGQTVATVETAPVDPDGGAITYTISDTTNYAIDPTTGEVTLTAAGAELANADSGADLPAFNVTATSAGDLISTATVENLDPSVSDTNDALTEFTMSDVASFNEGEAAEGQTVATVETAPVDPDGGAITYTISDTTNYAIDPTTGEVTLTAAGAELANADSGADLPAFNVTATSAGDLISTATVENLDPSVSDTNDALTEFTMSDVASFNEGEAAEGQTVATVETAPVDPDGGAITYTISDTTNYAIDPTTGEVTLTAAGAELANADSGADLPAFNVTATSAGDLISTATVENLDPSVSDTNDALTEFTMSNVASFNEGEAAEGQTVATVETAPVDPDGGAITYTISDTTNYAIDPTTGEVTLTAAGAELANADSGADLPAFNVTATSAGDLISTATVENLDPSVSDTNDALTEFTMSNVNDFTEGSAAQGQTVATVETAPVDPDGGAITYTISDTTNYAIDPTTGEVTLTAAGAELANADSGADLPAFNVTATSAGDLISTATVENLDPSVSDTNDALTEFTMSDVASFNEGEAAEGQTVATVETAPVDPDGGAITYTISDTTNYAIDPTTGEVTLTAAGADLANADSGADLPAFNVTATSAGDLISTATVENLDPSVSDTNDALTEFTMSNVNDFTEGSAAQGQTVATVETAPVDPDGGAITYTISDTTNYAIDPTTGEVTLTAAGAELANADSGADLPAFNVTATSAGDLISTATVENLDPSVSDTNDALTEFTMSDVASFNEGEAAEGQTVATVETAPVDPDGGAITYTISDTTNYAIDPTTGEVTLTAAGAELANADSGADLPAFNVTATSAGDLISTATVENLDPSVSDTNDALTEFTMSDVASFNEGEAAEGQTVATVETAPVDPDGGAITYTISDTTNYAIDPTTGEVTLTAAGADLANADSGADLPAFNVTATSAGDLSSTATVEKLDPSVSDTNDALTEFTMSDVNDFTEGSAAQGQTVATVETAPVDPDGGAITYTISDTTNYAIDPTTGEVTLTAAGAELANADSGADLPAFNVTATSAGDLISTATVENLDPSVSDTNDALTEFTMSDVASFNEGEAAEGQTVATVETAPVDPDGGAITYTISDTTNYAIDPTTGEVTLTAAGADLANADSGADLPAFNVTATSAGDLSSTATVEKLDPSVSDTNDALTEFTMSDVNDFTEGSAAQGQTVATVETAPVDPDGGAITYTISDTTNYAIDPTTGEVTLTAAGAELANADSGADLPAFNVTATSAGDLISTATVENLDPSVSDTNDALTEFTMSDVASFNEGEAAEGQTVATVETAPVDPDGGAITYTISDTTNYAIDPTTGEVTLTAAGAELANADSGADLPAFNVTATSAGDLISTATVENLDPSVSDTNDALTEFTMSDVASFNEGEAAEGQTVATVETAPVDPDGGAITYTISDTTNYAIDPTTGEVTLTAAGAELANADSGADLPAFNVTATSAGDLISTATVENLDPSVSDTNDALTEFTMSNVASFNEGEAAEGQTVATVETAPVDPDGGAITYTISDTTNYAIDPTTGEVTLTAAGAELANADSGADLPAFNVTATSAGDLISTATVENLDPSVSDTNDALTEFTMSNVNDFTEGSAAQGQTVATVETAPVDPDGGAITYTISDTTNYAIDPTTGEVTLTAAGAELANADSGADLPAFNVTATSAGDLISTATVENLDPSVSDTNDALTEFTMSNVNDFTEGSAAQGQTVATVETAPVDPDGGAITYTISDTTNYAIDPTTGEVTLTAAGAELANADSGADLPAFNVTATSAGDLISTATVEKLDPSVSDTNDALTEFTMSNVNDFTEGSAAQGQTVATVETAPVDPDGGAITYTISDTTNYAIDPTTGEVTLTAAGAELANADSGADLPAFNVTATSAGDLISTATVENLDPSVSDTNDALTEFTMSNVNDFTEGSAAQGQTVATVETAPVDPDGGAITYTISDTTNYAIDPTTGEVTLTAAGAELANADSGADLPAFNVTATSAGDLISTATVENLDPSVSDTNDALTEFTMSNVNDFTEGSAAQGQTVATVETAPVDPDGGAITYTISDTTNYAIDPTTGEVTLTAAGAELANADSGADLPAFNVTATSAGDLISTATVENLDPSVSDTNDALTEFTMSNVNDFTEGSAAQGQTVATVETAPVDPDGGAITYTISDTTNYAIDPTTGEVTLTAAGAELANADSGADLPAFNVTATSAGDLISTATVENLDPSVSDTNDSITQVVDTDDTANTIDENVADGTYTGVTLEATDADGETVTYSLPDDVPFSIDENGRIVTDGEIDYETQDSYTFTVTATSADGTSTTKDITINVNDLEEDLTADGVNIDISVVSSNVEVVENLSPSVTRLDDIENVTTLAMDGDSTYEFDNMNSALYTSSNNINDYVEVNTNSNTIATYSGDDVINVDGSQNSAIDAGEGNNRIDIDGNSQAIYVGAGDDSIRVGGTANSAIDLHDGNNIIDITNNSSNIYSGSGSDSIYVGGTVNGSIGSGAGDDTIEVSRVTGNIDANEGNDSIVVNNYVNGSVYLGGGDDNLNIDGYVSGNIAAGTGNDIVDVDGYVNGSIDLQDGNDILHVGNYVQGNIYGAEGNDIIIHDGQVKNSIDGGTGTDSILLNNYTANDWSNNVDNIQSRVSNFENIKLGDGTVISGDGTVFDNVSFQLNTGESSTTYETTIAVSVSQNDTDGSELLSNVIVDIPSSVSSVKDLNGNELTIIDGKVEIQVNSGETLNIVLVSSEELSPSEINSISGSVSTTETSTNDIDIATTVVGHDVSDINDSDDTANTIDENVADGTYTGVTLEATDADGETVTYSLPDDVPFSIDENGRIVTDGEIDYETQDSYTFTVTATSADGTSTTKDITINVNDLEEDLTADGVNIDISVVSSNVEVVENLSPSVTRLDDIENVTTLAMDGDSTYEFDNMNSALYTSSNNINDYVEVNTNSNTIATYSGDDVINVDGSQNSAIDAGEGNNRIDIDGNSQAIYVGAGDDSIRVGGTANSAIDLHDGNNIIDITNNSSNIYSGSGSDSIYVGGTVNGSIGSGAGDDTIEVSRVTGNIDANEGNDSIVVNNYVNGSVYLGGGDDNLNIDGYVSGNIAAGTGNDIVDVDGYVNGSIDLQDGNDILHVGNYVQGNIYGAEGNDIIIHDGQVKNSIDGGTGTDSILLNNYTANDWSNNVDNIQSRVSNFENIKLGDGTVISGDGTVFDNVSFQLNTGESSTTYETTIAVSVSQNDTDGSETITSVVIKVENLPEDAVITQNGVEITPVDGTYTLDTSDLSDVKITSSTELVSDGDGGLKISVEATSTESNGGEEAIQTAVLVDGIVEGIYYETSSGLSGYTDENGNFNFRAGDDVIFSVGGVTLGTATASDIASGQTFLQDIADVDRTDLNDEYLENMAVFLQSIDTADSGDNIVITQAMHDALADVNIDLTTASEEDIKSLIESIGGTYVDEDDAMSHVQEMLEEYAGMEASEFDERVEDDEDIISATLGKEPQSGIEYTTSSGISGITGEDGIFEYNDGDEITFMQNGEVLSTIDSSAIGNDSMITFNELETLNQTEIDFDDLELDFDNLSEILDSEDNTVFEKDIDEETELSIGDMLTSDEVDESLSNLLGETEEDKNITKLDELKTEDTTNESTDSSGEYCPFKVLEESSSNLIANIEIDDSIQTDDN</sequence>
<dbReference type="EMBL" id="CP035928">
    <property type="protein sequence ID" value="QEP34254.1"/>
    <property type="molecule type" value="Genomic_DNA"/>
</dbReference>
<dbReference type="InterPro" id="IPR050174">
    <property type="entry name" value="Protocadherin/Cadherin-CA"/>
</dbReference>
<keyword evidence="4" id="KW-0325">Glycoprotein</keyword>
<gene>
    <name evidence="6" type="ORF">APAC_1129</name>
</gene>
<reference evidence="6 7" key="2">
    <citation type="submission" date="2019-09" db="EMBL/GenBank/DDBJ databases">
        <title>Complete genome sequencing of four Arcobacter species reveals a diverse suite of mobile elements.</title>
        <authorList>
            <person name="Miller W.G."/>
            <person name="Yee E."/>
            <person name="Bono J.L."/>
        </authorList>
    </citation>
    <scope>NUCLEOTIDE SEQUENCE [LARGE SCALE GENOMIC DNA]</scope>
    <source>
        <strain evidence="6 7">LMG 26638</strain>
    </source>
</reference>
<dbReference type="Proteomes" id="UP000322726">
    <property type="component" value="Chromosome"/>
</dbReference>
<reference evidence="7" key="1">
    <citation type="submission" date="2019-09" db="EMBL/GenBank/DDBJ databases">
        <title>Complete genome sequencing of four Arcobacter species reveals a diverse suite of mobile elements.</title>
        <authorList>
            <person name="On S.L.W."/>
            <person name="Miller W.G."/>
            <person name="Biggs P."/>
            <person name="Cornelius A."/>
            <person name="Vandamme P."/>
        </authorList>
    </citation>
    <scope>NUCLEOTIDE SEQUENCE [LARGE SCALE GENOMIC DNA]</scope>
    <source>
        <strain evidence="7">LMG 26638</strain>
    </source>
</reference>
<dbReference type="SUPFAM" id="SSF49313">
    <property type="entry name" value="Cadherin-like"/>
    <property type="match status" value="2"/>
</dbReference>
<evidence type="ECO:0000256" key="1">
    <source>
        <dbReference type="ARBA" id="ARBA00004167"/>
    </source>
</evidence>
<dbReference type="KEGG" id="apai:APAC_1129"/>
<dbReference type="PANTHER" id="PTHR24028">
    <property type="entry name" value="CADHERIN-87A"/>
    <property type="match status" value="1"/>
</dbReference>
<evidence type="ECO:0000313" key="7">
    <source>
        <dbReference type="Proteomes" id="UP000322726"/>
    </source>
</evidence>
<proteinExistence type="predicted"/>
<name>A0A5C2HBU5_9BACT</name>
<dbReference type="PANTHER" id="PTHR24028:SF328">
    <property type="entry name" value="CADHERIN-3"/>
    <property type="match status" value="1"/>
</dbReference>
<dbReference type="InterPro" id="IPR015919">
    <property type="entry name" value="Cadherin-like_sf"/>
</dbReference>
<protein>
    <submittedName>
        <fullName evidence="6">Cadherin repeat domain-containing protein</fullName>
    </submittedName>
</protein>
<evidence type="ECO:0000313" key="6">
    <source>
        <dbReference type="EMBL" id="QEP34254.1"/>
    </source>
</evidence>
<dbReference type="InterPro" id="IPR002126">
    <property type="entry name" value="Cadherin-like_dom"/>
</dbReference>
<dbReference type="RefSeq" id="WP_130233200.1">
    <property type="nucleotide sequence ID" value="NZ_CP035928.1"/>
</dbReference>
<dbReference type="GO" id="GO:0005886">
    <property type="term" value="C:plasma membrane"/>
    <property type="evidence" value="ECO:0007669"/>
    <property type="project" value="TreeGrafter"/>
</dbReference>
<keyword evidence="3" id="KW-0472">Membrane</keyword>
<keyword evidence="7" id="KW-1185">Reference proteome</keyword>
<dbReference type="GO" id="GO:0005509">
    <property type="term" value="F:calcium ion binding"/>
    <property type="evidence" value="ECO:0007669"/>
    <property type="project" value="InterPro"/>
</dbReference>
<evidence type="ECO:0000256" key="3">
    <source>
        <dbReference type="ARBA" id="ARBA00022989"/>
    </source>
</evidence>
<dbReference type="GO" id="GO:0007156">
    <property type="term" value="P:homophilic cell adhesion via plasma membrane adhesion molecules"/>
    <property type="evidence" value="ECO:0007669"/>
    <property type="project" value="InterPro"/>
</dbReference>
<accession>A0A5C2HBU5</accession>
<dbReference type="PROSITE" id="PS50268">
    <property type="entry name" value="CADHERIN_2"/>
    <property type="match status" value="2"/>
</dbReference>
<organism evidence="6 7">
    <name type="scientific">Malaciobacter pacificus</name>
    <dbReference type="NCBI Taxonomy" id="1080223"/>
    <lineage>
        <taxon>Bacteria</taxon>
        <taxon>Pseudomonadati</taxon>
        <taxon>Campylobacterota</taxon>
        <taxon>Epsilonproteobacteria</taxon>
        <taxon>Campylobacterales</taxon>
        <taxon>Arcobacteraceae</taxon>
        <taxon>Malaciobacter</taxon>
    </lineage>
</organism>
<dbReference type="OrthoDB" id="5348567at2"/>
<dbReference type="CDD" id="cd11304">
    <property type="entry name" value="Cadherin_repeat"/>
    <property type="match status" value="2"/>
</dbReference>
<feature type="domain" description="Cadherin" evidence="5">
    <location>
        <begin position="3609"/>
        <end position="3728"/>
    </location>
</feature>
<dbReference type="Gene3D" id="2.160.20.160">
    <property type="match status" value="2"/>
</dbReference>
<dbReference type="Gene3D" id="2.60.40.60">
    <property type="entry name" value="Cadherins"/>
    <property type="match status" value="2"/>
</dbReference>
<keyword evidence="2" id="KW-0812">Transmembrane</keyword>
<feature type="domain" description="Cadherin" evidence="5">
    <location>
        <begin position="4156"/>
        <end position="4275"/>
    </location>
</feature>
<evidence type="ECO:0000256" key="4">
    <source>
        <dbReference type="ARBA" id="ARBA00023180"/>
    </source>
</evidence>
<evidence type="ECO:0000256" key="2">
    <source>
        <dbReference type="ARBA" id="ARBA00022692"/>
    </source>
</evidence>
<evidence type="ECO:0000259" key="5">
    <source>
        <dbReference type="PROSITE" id="PS50268"/>
    </source>
</evidence>
<keyword evidence="3" id="KW-1133">Transmembrane helix</keyword>
<dbReference type="Pfam" id="PF18815">
    <property type="entry name" value="AFP_2"/>
    <property type="match status" value="2"/>
</dbReference>
<comment type="subcellular location">
    <subcellularLocation>
        <location evidence="1">Membrane</location>
        <topology evidence="1">Single-pass membrane protein</topology>
    </subcellularLocation>
</comment>